<dbReference type="SUPFAM" id="SSF47370">
    <property type="entry name" value="Bromodomain"/>
    <property type="match status" value="1"/>
</dbReference>
<evidence type="ECO:0000259" key="4">
    <source>
        <dbReference type="PROSITE" id="PS50014"/>
    </source>
</evidence>
<sequence>MMFCVSETVTGDIRDLGNRKDSQVRKGPMCLNKIKKRLKEKYYHRVGEFITDIRLIFQNHRASFKRLPAQGRQPPGTQARESGGSLGPEGSAWTMASGSGELSARLSIEDYNIEERLLVETLLSHYKKHKVEISSAINKTFPFLHILRDRGFITNQLFTDSEESCRNLVPVPKVVYNVLHKLEDKFDLSLMDALFNSVNAKEYPDLLRIYGSFKRVIKEKFNLQLSEEEDCGVSEILYETGQKNAKRKDSSSDENDAPGSQQTNEASAHECEPAGEELLTHGTKVNSCTVLLVDIKKEKPCHCAGSQATAKCKQASDIIVISSDDSEDSTEEGEPPETSTSTPRSQPGKKVYQA</sequence>
<dbReference type="Pfam" id="PF00439">
    <property type="entry name" value="Bromodomain"/>
    <property type="match status" value="1"/>
</dbReference>
<dbReference type="PANTHER" id="PTHR46386:SF1">
    <property type="entry name" value="NUCLEAR BODY PROTEIN SP140-LIKE PROTEIN"/>
    <property type="match status" value="1"/>
</dbReference>
<dbReference type="Gene3D" id="1.20.920.10">
    <property type="entry name" value="Bromodomain-like"/>
    <property type="match status" value="1"/>
</dbReference>
<evidence type="ECO:0000259" key="5">
    <source>
        <dbReference type="PROSITE" id="PS51414"/>
    </source>
</evidence>
<dbReference type="InterPro" id="IPR001487">
    <property type="entry name" value="Bromodomain"/>
</dbReference>
<feature type="region of interest" description="Disordered" evidence="3">
    <location>
        <begin position="242"/>
        <end position="276"/>
    </location>
</feature>
<dbReference type="CTD" id="6672"/>
<name>A0A9B0TL62_CHRAS</name>
<dbReference type="PANTHER" id="PTHR46386">
    <property type="entry name" value="NUCLEAR BODY PROTEIN SP140"/>
    <property type="match status" value="1"/>
</dbReference>
<dbReference type="Pfam" id="PF03172">
    <property type="entry name" value="HSR"/>
    <property type="match status" value="1"/>
</dbReference>
<evidence type="ECO:0000313" key="6">
    <source>
        <dbReference type="Proteomes" id="UP000504623"/>
    </source>
</evidence>
<feature type="domain" description="Bromo" evidence="4">
    <location>
        <begin position="23"/>
        <end position="59"/>
    </location>
</feature>
<protein>
    <submittedName>
        <fullName evidence="7">Nuclear autoantigen Sp-100</fullName>
    </submittedName>
</protein>
<gene>
    <name evidence="7" type="primary">SP100</name>
</gene>
<evidence type="ECO:0000256" key="3">
    <source>
        <dbReference type="SAM" id="MobiDB-lite"/>
    </source>
</evidence>
<keyword evidence="6" id="KW-1185">Reference proteome</keyword>
<evidence type="ECO:0000256" key="1">
    <source>
        <dbReference type="ARBA" id="ARBA00023117"/>
    </source>
</evidence>
<dbReference type="Proteomes" id="UP000504623">
    <property type="component" value="Unplaced"/>
</dbReference>
<dbReference type="InterPro" id="IPR004865">
    <property type="entry name" value="HSR_dom"/>
</dbReference>
<feature type="region of interest" description="Disordered" evidence="3">
    <location>
        <begin position="66"/>
        <end position="90"/>
    </location>
</feature>
<dbReference type="GO" id="GO:0005634">
    <property type="term" value="C:nucleus"/>
    <property type="evidence" value="ECO:0007669"/>
    <property type="project" value="InterPro"/>
</dbReference>
<keyword evidence="1 2" id="KW-0103">Bromodomain</keyword>
<accession>A0A9B0TL62</accession>
<reference evidence="7" key="1">
    <citation type="submission" date="2025-08" db="UniProtKB">
        <authorList>
            <consortium name="RefSeq"/>
        </authorList>
    </citation>
    <scope>IDENTIFICATION</scope>
    <source>
        <tissue evidence="7">Spleen</tissue>
    </source>
</reference>
<evidence type="ECO:0000313" key="7">
    <source>
        <dbReference type="RefSeq" id="XP_006866858.1"/>
    </source>
</evidence>
<feature type="domain" description="HSR" evidence="5">
    <location>
        <begin position="102"/>
        <end position="218"/>
    </location>
</feature>
<dbReference type="PROSITE" id="PS50014">
    <property type="entry name" value="BROMODOMAIN_2"/>
    <property type="match status" value="1"/>
</dbReference>
<dbReference type="InterPro" id="IPR043563">
    <property type="entry name" value="Sp110/Sp140/Sp140L-like"/>
</dbReference>
<dbReference type="GO" id="GO:0000981">
    <property type="term" value="F:DNA-binding transcription factor activity, RNA polymerase II-specific"/>
    <property type="evidence" value="ECO:0007669"/>
    <property type="project" value="TreeGrafter"/>
</dbReference>
<organism evidence="6 7">
    <name type="scientific">Chrysochloris asiatica</name>
    <name type="common">Cape golden mole</name>
    <dbReference type="NCBI Taxonomy" id="185453"/>
    <lineage>
        <taxon>Eukaryota</taxon>
        <taxon>Metazoa</taxon>
        <taxon>Chordata</taxon>
        <taxon>Craniata</taxon>
        <taxon>Vertebrata</taxon>
        <taxon>Euteleostomi</taxon>
        <taxon>Mammalia</taxon>
        <taxon>Eutheria</taxon>
        <taxon>Afrotheria</taxon>
        <taxon>Chrysochloridae</taxon>
        <taxon>Chrysochlorinae</taxon>
        <taxon>Chrysochloris</taxon>
    </lineage>
</organism>
<dbReference type="OrthoDB" id="9536595at2759"/>
<feature type="compositionally biased region" description="Acidic residues" evidence="3">
    <location>
        <begin position="324"/>
        <end position="335"/>
    </location>
</feature>
<dbReference type="AlphaFoldDB" id="A0A9B0TL62"/>
<proteinExistence type="predicted"/>
<dbReference type="GeneID" id="102827286"/>
<feature type="region of interest" description="Disordered" evidence="3">
    <location>
        <begin position="320"/>
        <end position="354"/>
    </location>
</feature>
<dbReference type="InterPro" id="IPR036427">
    <property type="entry name" value="Bromodomain-like_sf"/>
</dbReference>
<evidence type="ECO:0000256" key="2">
    <source>
        <dbReference type="PROSITE-ProRule" id="PRU00035"/>
    </source>
</evidence>
<dbReference type="RefSeq" id="XP_006866858.1">
    <property type="nucleotide sequence ID" value="XM_006866796.1"/>
</dbReference>
<dbReference type="PROSITE" id="PS51414">
    <property type="entry name" value="HSR"/>
    <property type="match status" value="1"/>
</dbReference>